<dbReference type="Pfam" id="PF14527">
    <property type="entry name" value="LAGLIDADG_WhiA"/>
    <property type="match status" value="1"/>
</dbReference>
<dbReference type="Proteomes" id="UP000011765">
    <property type="component" value="Chromosome"/>
</dbReference>
<dbReference type="eggNOG" id="COG1481">
    <property type="taxonomic scope" value="Bacteria"/>
</dbReference>
<dbReference type="Pfam" id="PF02650">
    <property type="entry name" value="HTH_WhiA"/>
    <property type="match status" value="1"/>
</dbReference>
<dbReference type="InterPro" id="IPR027434">
    <property type="entry name" value="Homing_endonucl"/>
</dbReference>
<dbReference type="RefSeq" id="WP_013756956.1">
    <property type="nucleotide sequence ID" value="NC_015499.1"/>
</dbReference>
<dbReference type="PANTHER" id="PTHR37307:SF1">
    <property type="entry name" value="CELL DIVISION PROTEIN WHIA-RELATED"/>
    <property type="match status" value="1"/>
</dbReference>
<dbReference type="STRING" id="747365.Thena_1626"/>
<dbReference type="EMBL" id="CP002690">
    <property type="protein sequence ID" value="AEE15236.1"/>
    <property type="molecule type" value="Genomic_DNA"/>
</dbReference>
<keyword evidence="1" id="KW-0132">Cell division</keyword>
<dbReference type="GO" id="GO:0003677">
    <property type="term" value="F:DNA binding"/>
    <property type="evidence" value="ECO:0007669"/>
    <property type="project" value="UniProtKB-KW"/>
</dbReference>
<dbReference type="InterPro" id="IPR039518">
    <property type="entry name" value="WhiA_LAGLIDADG_dom"/>
</dbReference>
<dbReference type="OrthoDB" id="401278at2"/>
<accession>M1E7E2</accession>
<keyword evidence="3" id="KW-0131">Cell cycle</keyword>
<dbReference type="NCBIfam" id="TIGR00647">
    <property type="entry name" value="DNA_bind_WhiA"/>
    <property type="match status" value="1"/>
</dbReference>
<sequence>MLKLKNDENEIIRSEIASLPIENKRLSKFELKGIMLSHSKANDKGIIIKCKNFKVAKRTIMLAHFLNIKTELYQKSKKSKNSQETQKTTMVKLEKFLLPDPPETFPSQKSIQSFLRGLFLNSGYLSTKNGYHLEIITNSEIFGFLSALLEEIGFNFKIRKANSYSLFLKNFNEIVSFLAYIQVHNFCAYLEAEAIKKEANNEINREVNYETGNIKRQIKASLEILRSINILESSENYYKLPIKWQKMMALKKDHPLFSMKEIGEHLGMSKNQVSSVFRQIRKLTFNL</sequence>
<dbReference type="KEGG" id="tnr:Thena_1626"/>
<evidence type="ECO:0000256" key="1">
    <source>
        <dbReference type="ARBA" id="ARBA00022618"/>
    </source>
</evidence>
<dbReference type="HOGENOM" id="CLU_053282_0_1_9"/>
<organism evidence="6 7">
    <name type="scientific">Thermodesulfobium narugense DSM 14796</name>
    <dbReference type="NCBI Taxonomy" id="747365"/>
    <lineage>
        <taxon>Bacteria</taxon>
        <taxon>Pseudomonadati</taxon>
        <taxon>Thermodesulfobiota</taxon>
        <taxon>Thermodesulfobiia</taxon>
        <taxon>Thermodesulfobiales</taxon>
        <taxon>Thermodesulfobiaceae</taxon>
        <taxon>Thermodesulfobium</taxon>
    </lineage>
</organism>
<gene>
    <name evidence="6" type="ORF">Thena_1626</name>
</gene>
<keyword evidence="7" id="KW-1185">Reference proteome</keyword>
<evidence type="ECO:0000313" key="6">
    <source>
        <dbReference type="EMBL" id="AEE15236.1"/>
    </source>
</evidence>
<dbReference type="GO" id="GO:0043937">
    <property type="term" value="P:regulation of sporulation"/>
    <property type="evidence" value="ECO:0007669"/>
    <property type="project" value="InterPro"/>
</dbReference>
<evidence type="ECO:0000313" key="7">
    <source>
        <dbReference type="Proteomes" id="UP000011765"/>
    </source>
</evidence>
<dbReference type="InterPro" id="IPR003802">
    <property type="entry name" value="Sporulation_regulator_WhiA"/>
</dbReference>
<feature type="domain" description="Sporulation regulator WhiA C-terminal" evidence="4">
    <location>
        <begin position="203"/>
        <end position="283"/>
    </location>
</feature>
<evidence type="ECO:0000256" key="3">
    <source>
        <dbReference type="ARBA" id="ARBA00023306"/>
    </source>
</evidence>
<evidence type="ECO:0000259" key="5">
    <source>
        <dbReference type="Pfam" id="PF14527"/>
    </source>
</evidence>
<dbReference type="PANTHER" id="PTHR37307">
    <property type="entry name" value="CELL DIVISION PROTEIN WHIA-RELATED"/>
    <property type="match status" value="1"/>
</dbReference>
<dbReference type="InterPro" id="IPR023054">
    <property type="entry name" value="Sporulation_regulator_WhiA_C"/>
</dbReference>
<evidence type="ECO:0000256" key="2">
    <source>
        <dbReference type="ARBA" id="ARBA00023125"/>
    </source>
</evidence>
<feature type="domain" description="WhiA LAGLIDADG-like" evidence="5">
    <location>
        <begin position="112"/>
        <end position="199"/>
    </location>
</feature>
<dbReference type="Gene3D" id="3.10.28.10">
    <property type="entry name" value="Homing endonucleases"/>
    <property type="match status" value="1"/>
</dbReference>
<reference evidence="6 7" key="1">
    <citation type="submission" date="2011-04" db="EMBL/GenBank/DDBJ databases">
        <title>The complete genome of Thermodesulfobium narugense DSM 14796.</title>
        <authorList>
            <consortium name="US DOE Joint Genome Institute (JGI-PGF)"/>
            <person name="Lucas S."/>
            <person name="Han J."/>
            <person name="Lapidus A."/>
            <person name="Bruce D."/>
            <person name="Goodwin L."/>
            <person name="Pitluck S."/>
            <person name="Peters L."/>
            <person name="Kyrpides N."/>
            <person name="Mavromatis K."/>
            <person name="Pagani I."/>
            <person name="Ivanova N."/>
            <person name="Ovchinnikova G."/>
            <person name="Zhang X."/>
            <person name="Saunders L."/>
            <person name="Detter J.C."/>
            <person name="Tapia R."/>
            <person name="Han C."/>
            <person name="Land M."/>
            <person name="Hauser L."/>
            <person name="Markowitz V."/>
            <person name="Cheng J.-F."/>
            <person name="Hugenholtz P."/>
            <person name="Woyke T."/>
            <person name="Wu D."/>
            <person name="Spring S."/>
            <person name="Schroeder M."/>
            <person name="Brambilla E."/>
            <person name="Klenk H.-P."/>
            <person name="Eisen J.A."/>
        </authorList>
    </citation>
    <scope>NUCLEOTIDE SEQUENCE [LARGE SCALE GENOMIC DNA]</scope>
    <source>
        <strain evidence="6 7">DSM 14796</strain>
    </source>
</reference>
<proteinExistence type="predicted"/>
<dbReference type="SUPFAM" id="SSF55608">
    <property type="entry name" value="Homing endonucleases"/>
    <property type="match status" value="1"/>
</dbReference>
<evidence type="ECO:0000259" key="4">
    <source>
        <dbReference type="Pfam" id="PF02650"/>
    </source>
</evidence>
<dbReference type="AlphaFoldDB" id="M1E7E2"/>
<protein>
    <submittedName>
        <fullName evidence="6">Sporulation regulator WhiA</fullName>
    </submittedName>
</protein>
<name>M1E7E2_9BACT</name>
<dbReference type="GO" id="GO:0051301">
    <property type="term" value="P:cell division"/>
    <property type="evidence" value="ECO:0007669"/>
    <property type="project" value="UniProtKB-KW"/>
</dbReference>
<keyword evidence="2" id="KW-0238">DNA-binding</keyword>